<dbReference type="SUPFAM" id="SSF51197">
    <property type="entry name" value="Clavaminate synthase-like"/>
    <property type="match status" value="1"/>
</dbReference>
<evidence type="ECO:0000256" key="3">
    <source>
        <dbReference type="RuleBase" id="RU003682"/>
    </source>
</evidence>
<dbReference type="PANTHER" id="PTHR47990">
    <property type="entry name" value="2-OXOGLUTARATE (2OG) AND FE(II)-DEPENDENT OXYGENASE SUPERFAMILY PROTEIN-RELATED"/>
    <property type="match status" value="1"/>
</dbReference>
<sequence length="354" mass="39448">MAHHAADPNQDHDFEVIDLSPFFTTPGAGDDLVVAKEKEEAIRRIREACSDSGMFLIVNHGIPAEVLDETLAVAREFFAGPDEEKLKWSPRPPEPGAAATMPMGYVNQAAMEFARNNSEVFSMGPTGSGSAVYPTDPTRFREVMERTFEYFVKTVAPLIETLINDALGLPPDLLHRYNSERQWDVMLAYHYFKSTESKKVGSFPHKDPNLFTVLLQDDVGGLEFLRGDGRWIPVSPVPHSLVVNVGDVVQVLSNGEFKSVAHRVVSPREKDRYSLAFGYQIGGEKWVEPFAELTGESEAMNRFQGFHYHEFLQLLGENYKLHLDPNDAFAIMDVVNHYALPASPVNLPAATAPN</sequence>
<proteinExistence type="inferred from homology"/>
<dbReference type="InterPro" id="IPR050231">
    <property type="entry name" value="Iron_ascorbate_oxido_reductase"/>
</dbReference>
<dbReference type="EMBL" id="OZ034818">
    <property type="protein sequence ID" value="CAL1387084.1"/>
    <property type="molecule type" value="Genomic_DNA"/>
</dbReference>
<evidence type="ECO:0000313" key="6">
    <source>
        <dbReference type="Proteomes" id="UP001497516"/>
    </source>
</evidence>
<name>A0AAV2EMP7_9ROSI</name>
<keyword evidence="1 3" id="KW-0479">Metal-binding</keyword>
<dbReference type="InterPro" id="IPR005123">
    <property type="entry name" value="Oxoglu/Fe-dep_dioxygenase_dom"/>
</dbReference>
<evidence type="ECO:0000259" key="4">
    <source>
        <dbReference type="PROSITE" id="PS51471"/>
    </source>
</evidence>
<keyword evidence="6" id="KW-1185">Reference proteome</keyword>
<organism evidence="5 6">
    <name type="scientific">Linum trigynum</name>
    <dbReference type="NCBI Taxonomy" id="586398"/>
    <lineage>
        <taxon>Eukaryota</taxon>
        <taxon>Viridiplantae</taxon>
        <taxon>Streptophyta</taxon>
        <taxon>Embryophyta</taxon>
        <taxon>Tracheophyta</taxon>
        <taxon>Spermatophyta</taxon>
        <taxon>Magnoliopsida</taxon>
        <taxon>eudicotyledons</taxon>
        <taxon>Gunneridae</taxon>
        <taxon>Pentapetalae</taxon>
        <taxon>rosids</taxon>
        <taxon>fabids</taxon>
        <taxon>Malpighiales</taxon>
        <taxon>Linaceae</taxon>
        <taxon>Linum</taxon>
    </lineage>
</organism>
<gene>
    <name evidence="5" type="ORF">LTRI10_LOCUS28089</name>
</gene>
<dbReference type="GO" id="GO:0046872">
    <property type="term" value="F:metal ion binding"/>
    <property type="evidence" value="ECO:0007669"/>
    <property type="project" value="UniProtKB-KW"/>
</dbReference>
<dbReference type="InterPro" id="IPR027443">
    <property type="entry name" value="IPNS-like_sf"/>
</dbReference>
<dbReference type="AlphaFoldDB" id="A0AAV2EMP7"/>
<evidence type="ECO:0000256" key="2">
    <source>
        <dbReference type="ARBA" id="ARBA00023004"/>
    </source>
</evidence>
<dbReference type="Pfam" id="PF14226">
    <property type="entry name" value="DIOX_N"/>
    <property type="match status" value="1"/>
</dbReference>
<dbReference type="InterPro" id="IPR044861">
    <property type="entry name" value="IPNS-like_FE2OG_OXY"/>
</dbReference>
<comment type="similarity">
    <text evidence="3">Belongs to the iron/ascorbate-dependent oxidoreductase family.</text>
</comment>
<accession>A0AAV2EMP7</accession>
<evidence type="ECO:0000313" key="5">
    <source>
        <dbReference type="EMBL" id="CAL1387084.1"/>
    </source>
</evidence>
<reference evidence="5 6" key="1">
    <citation type="submission" date="2024-04" db="EMBL/GenBank/DDBJ databases">
        <authorList>
            <person name="Fracassetti M."/>
        </authorList>
    </citation>
    <scope>NUCLEOTIDE SEQUENCE [LARGE SCALE GENOMIC DNA]</scope>
</reference>
<dbReference type="Gene3D" id="2.60.120.330">
    <property type="entry name" value="B-lactam Antibiotic, Isopenicillin N Synthase, Chain"/>
    <property type="match status" value="1"/>
</dbReference>
<evidence type="ECO:0000256" key="1">
    <source>
        <dbReference type="ARBA" id="ARBA00022723"/>
    </source>
</evidence>
<keyword evidence="3" id="KW-0560">Oxidoreductase</keyword>
<dbReference type="Pfam" id="PF03171">
    <property type="entry name" value="2OG-FeII_Oxy"/>
    <property type="match status" value="1"/>
</dbReference>
<feature type="domain" description="Fe2OG dioxygenase" evidence="4">
    <location>
        <begin position="182"/>
        <end position="281"/>
    </location>
</feature>
<protein>
    <recommendedName>
        <fullName evidence="4">Fe2OG dioxygenase domain-containing protein</fullName>
    </recommendedName>
</protein>
<keyword evidence="2 3" id="KW-0408">Iron</keyword>
<dbReference type="GO" id="GO:0016491">
    <property type="term" value="F:oxidoreductase activity"/>
    <property type="evidence" value="ECO:0007669"/>
    <property type="project" value="UniProtKB-KW"/>
</dbReference>
<dbReference type="InterPro" id="IPR026992">
    <property type="entry name" value="DIOX_N"/>
</dbReference>
<dbReference type="PROSITE" id="PS51471">
    <property type="entry name" value="FE2OG_OXY"/>
    <property type="match status" value="1"/>
</dbReference>
<dbReference type="Proteomes" id="UP001497516">
    <property type="component" value="Chromosome 5"/>
</dbReference>